<gene>
    <name evidence="1" type="ORF">LTRI10_LOCUS43260</name>
</gene>
<proteinExistence type="predicted"/>
<organism evidence="1 2">
    <name type="scientific">Linum trigynum</name>
    <dbReference type="NCBI Taxonomy" id="586398"/>
    <lineage>
        <taxon>Eukaryota</taxon>
        <taxon>Viridiplantae</taxon>
        <taxon>Streptophyta</taxon>
        <taxon>Embryophyta</taxon>
        <taxon>Tracheophyta</taxon>
        <taxon>Spermatophyta</taxon>
        <taxon>Magnoliopsida</taxon>
        <taxon>eudicotyledons</taxon>
        <taxon>Gunneridae</taxon>
        <taxon>Pentapetalae</taxon>
        <taxon>rosids</taxon>
        <taxon>fabids</taxon>
        <taxon>Malpighiales</taxon>
        <taxon>Linaceae</taxon>
        <taxon>Linum</taxon>
    </lineage>
</organism>
<dbReference type="Proteomes" id="UP001497516">
    <property type="component" value="Chromosome 7"/>
</dbReference>
<name>A0AAV2FY36_9ROSI</name>
<evidence type="ECO:0000313" key="2">
    <source>
        <dbReference type="Proteomes" id="UP001497516"/>
    </source>
</evidence>
<accession>A0AAV2FY36</accession>
<sequence>MGTRKASGSDGLTVLFYRWYWRIIGDDVVKAVLGMLETGEIPQGINHTLIALIPKTKKPSRAQEFRPISLCNAIYKLVAKVLANRLKMVLDHVISP</sequence>
<dbReference type="EMBL" id="OZ034820">
    <property type="protein sequence ID" value="CAL1403319.1"/>
    <property type="molecule type" value="Genomic_DNA"/>
</dbReference>
<keyword evidence="2" id="KW-1185">Reference proteome</keyword>
<dbReference type="AlphaFoldDB" id="A0AAV2FY36"/>
<reference evidence="1 2" key="1">
    <citation type="submission" date="2024-04" db="EMBL/GenBank/DDBJ databases">
        <authorList>
            <person name="Fracassetti M."/>
        </authorList>
    </citation>
    <scope>NUCLEOTIDE SEQUENCE [LARGE SCALE GENOMIC DNA]</scope>
</reference>
<dbReference type="PANTHER" id="PTHR19446">
    <property type="entry name" value="REVERSE TRANSCRIPTASES"/>
    <property type="match status" value="1"/>
</dbReference>
<evidence type="ECO:0000313" key="1">
    <source>
        <dbReference type="EMBL" id="CAL1403319.1"/>
    </source>
</evidence>
<protein>
    <recommendedName>
        <fullName evidence="3">Reverse transcriptase</fullName>
    </recommendedName>
</protein>
<evidence type="ECO:0008006" key="3">
    <source>
        <dbReference type="Google" id="ProtNLM"/>
    </source>
</evidence>